<name>A0A2T7FZF6_9RHOB</name>
<feature type="transmembrane region" description="Helical" evidence="1">
    <location>
        <begin position="161"/>
        <end position="180"/>
    </location>
</feature>
<gene>
    <name evidence="2" type="ORF">DC363_02665</name>
</gene>
<dbReference type="AlphaFoldDB" id="A0A2T7FZF6"/>
<feature type="transmembrane region" description="Helical" evidence="1">
    <location>
        <begin position="96"/>
        <end position="115"/>
    </location>
</feature>
<protein>
    <submittedName>
        <fullName evidence="2">DUF998 domain-containing protein</fullName>
    </submittedName>
</protein>
<reference evidence="2 3" key="1">
    <citation type="submission" date="2018-04" db="EMBL/GenBank/DDBJ databases">
        <title>Pelagivirga bohaiensis gen. nov., sp. nov., a bacterium isolated from the Bohai Sea.</title>
        <authorList>
            <person name="Ji X."/>
        </authorList>
    </citation>
    <scope>NUCLEOTIDE SEQUENCE [LARGE SCALE GENOMIC DNA]</scope>
    <source>
        <strain evidence="2 3">BH-SD16</strain>
    </source>
</reference>
<organism evidence="2 3">
    <name type="scientific">Thalassorhabdomicrobium marinisediminis</name>
    <dbReference type="NCBI Taxonomy" id="2170577"/>
    <lineage>
        <taxon>Bacteria</taxon>
        <taxon>Pseudomonadati</taxon>
        <taxon>Pseudomonadota</taxon>
        <taxon>Alphaproteobacteria</taxon>
        <taxon>Rhodobacterales</taxon>
        <taxon>Paracoccaceae</taxon>
        <taxon>Thalassorhabdomicrobium</taxon>
    </lineage>
</organism>
<evidence type="ECO:0000256" key="1">
    <source>
        <dbReference type="SAM" id="Phobius"/>
    </source>
</evidence>
<feature type="transmembrane region" description="Helical" evidence="1">
    <location>
        <begin position="20"/>
        <end position="46"/>
    </location>
</feature>
<dbReference type="Proteomes" id="UP000244817">
    <property type="component" value="Unassembled WGS sequence"/>
</dbReference>
<keyword evidence="3" id="KW-1185">Reference proteome</keyword>
<dbReference type="EMBL" id="QCYG01000002">
    <property type="protein sequence ID" value="PVA07554.1"/>
    <property type="molecule type" value="Genomic_DNA"/>
</dbReference>
<comment type="caution">
    <text evidence="2">The sequence shown here is derived from an EMBL/GenBank/DDBJ whole genome shotgun (WGS) entry which is preliminary data.</text>
</comment>
<sequence>MSRTSRSETVRVHVEEQDGLIRLLAWASILGCVIFAAAVILADILVPNNSMIADTISDLGAGKYEYIVDTGLYMFSAGLLSMAVLAAHVHLGDWKWSSAIVALIVFGLLVFLIGARNEYGDADSDGWVIHRYLVYGLGICMPVVCFGMAEGAGRAGAGYRLSLRITGTLWLLAAPIFFFLPTDVDGLYERGLGLLSFAMILTLARLFLKRVHHRRT</sequence>
<keyword evidence="1" id="KW-0812">Transmembrane</keyword>
<dbReference type="Pfam" id="PF06197">
    <property type="entry name" value="DUF998"/>
    <property type="match status" value="1"/>
</dbReference>
<keyword evidence="1" id="KW-0472">Membrane</keyword>
<accession>A0A2T7FZF6</accession>
<evidence type="ECO:0000313" key="3">
    <source>
        <dbReference type="Proteomes" id="UP000244817"/>
    </source>
</evidence>
<dbReference type="InterPro" id="IPR009339">
    <property type="entry name" value="DUF998"/>
</dbReference>
<feature type="transmembrane region" description="Helical" evidence="1">
    <location>
        <begin position="192"/>
        <end position="208"/>
    </location>
</feature>
<keyword evidence="1" id="KW-1133">Transmembrane helix</keyword>
<evidence type="ECO:0000313" key="2">
    <source>
        <dbReference type="EMBL" id="PVA07554.1"/>
    </source>
</evidence>
<dbReference type="OrthoDB" id="581705at2"/>
<feature type="transmembrane region" description="Helical" evidence="1">
    <location>
        <begin position="127"/>
        <end position="149"/>
    </location>
</feature>
<proteinExistence type="predicted"/>
<feature type="transmembrane region" description="Helical" evidence="1">
    <location>
        <begin position="66"/>
        <end position="89"/>
    </location>
</feature>
<dbReference type="RefSeq" id="WP_108639596.1">
    <property type="nucleotide sequence ID" value="NZ_QCYG01000002.1"/>
</dbReference>